<dbReference type="EMBL" id="JAVRRG010000080">
    <property type="protein sequence ID" value="KAK5089341.1"/>
    <property type="molecule type" value="Genomic_DNA"/>
</dbReference>
<name>A0ABR0K6Q3_9EURO</name>
<evidence type="ECO:0008006" key="4">
    <source>
        <dbReference type="Google" id="ProtNLM"/>
    </source>
</evidence>
<protein>
    <recommendedName>
        <fullName evidence="4">Fungal N-terminal domain-containing protein</fullName>
    </recommendedName>
</protein>
<feature type="region of interest" description="Disordered" evidence="1">
    <location>
        <begin position="477"/>
        <end position="539"/>
    </location>
</feature>
<dbReference type="Proteomes" id="UP001345013">
    <property type="component" value="Unassembled WGS sequence"/>
</dbReference>
<evidence type="ECO:0000313" key="3">
    <source>
        <dbReference type="Proteomes" id="UP001345013"/>
    </source>
</evidence>
<evidence type="ECO:0000256" key="1">
    <source>
        <dbReference type="SAM" id="MobiDB-lite"/>
    </source>
</evidence>
<keyword evidence="3" id="KW-1185">Reference proteome</keyword>
<organism evidence="2 3">
    <name type="scientific">Lithohypha guttulata</name>
    <dbReference type="NCBI Taxonomy" id="1690604"/>
    <lineage>
        <taxon>Eukaryota</taxon>
        <taxon>Fungi</taxon>
        <taxon>Dikarya</taxon>
        <taxon>Ascomycota</taxon>
        <taxon>Pezizomycotina</taxon>
        <taxon>Eurotiomycetes</taxon>
        <taxon>Chaetothyriomycetidae</taxon>
        <taxon>Chaetothyriales</taxon>
        <taxon>Trichomeriaceae</taxon>
        <taxon>Lithohypha</taxon>
    </lineage>
</organism>
<feature type="compositionally biased region" description="Polar residues" evidence="1">
    <location>
        <begin position="507"/>
        <end position="519"/>
    </location>
</feature>
<accession>A0ABR0K6Q3</accession>
<gene>
    <name evidence="2" type="ORF">LTR24_006335</name>
</gene>
<evidence type="ECO:0000313" key="2">
    <source>
        <dbReference type="EMBL" id="KAK5089341.1"/>
    </source>
</evidence>
<proteinExistence type="predicted"/>
<feature type="compositionally biased region" description="Low complexity" evidence="1">
    <location>
        <begin position="478"/>
        <end position="506"/>
    </location>
</feature>
<comment type="caution">
    <text evidence="2">The sequence shown here is derived from an EMBL/GenBank/DDBJ whole genome shotgun (WGS) entry which is preliminary data.</text>
</comment>
<reference evidence="2 3" key="1">
    <citation type="submission" date="2023-08" db="EMBL/GenBank/DDBJ databases">
        <title>Black Yeasts Isolated from many extreme environments.</title>
        <authorList>
            <person name="Coleine C."/>
            <person name="Stajich J.E."/>
            <person name="Selbmann L."/>
        </authorList>
    </citation>
    <scope>NUCLEOTIDE SEQUENCE [LARGE SCALE GENOMIC DNA]</scope>
    <source>
        <strain evidence="2 3">CCFEE 5885</strain>
    </source>
</reference>
<sequence>MPLSLNDLGGVAKLAWRIQNVGSSKYTSAPREFTEFLGDVETLAKTLDAVSVAAQSSSVRPPKVDLNSDFVQSTVRQAKDTLETCNKLIAHNHYFQKSRDGYITNIVWALTIADHVRQQQDRIQVCFHRANFVLQRTAEDRVLGNQELMQEDSRADHEETHRLIRRLQGKTVVEHSSFNLISSDMAECFVRNYRKASSDANPTVSQRLNAVQSFYESSTKDFKEEEPFIVCPSPVQYLNLLKCIWLLDQVKSDQGLRSYCADPFNAAYARNLDRKVTAEAQRFLHGEHPLACVGDDQLLRQDTAAFNLGFWRPIEVPMPGPLEANGGEVLLMSTVLKARDPASVEELRVFGIAEGRLRLARATTKSNQSQYVDTTTVHEREIDSRKIFLSPIYAMTLHAASSVIWKPTASEQTVQELPFATLGDALKFQELVTAFGVVYNEHALVGAKKKAGIFDGQGKSIAQGGRIQIWMHRSPFAAPSTGTTSTSPRSPSDSSDSTLTRSSAGSGNPSNTSHSTWTETEFRSRNRITTIRSGEGGAFPIEPVPTQIILLTEQSDTKCVITIPVTAHTRLAPEKCRCSSKNGLSQCQEVVVESAKSKIKIKTSRAQTANEGWNIAVFGQPTHQDLRGAEEESVKWVSLQFESVAARRRFAETAEKACNIMRNRVDAYHQDLRGTRNLTLYS</sequence>